<evidence type="ECO:0000256" key="3">
    <source>
        <dbReference type="ARBA" id="ARBA00022516"/>
    </source>
</evidence>
<accession>A0A9J7AUF7</accession>
<keyword evidence="8 13" id="KW-0472">Membrane</keyword>
<dbReference type="AlphaFoldDB" id="A0A9J7AUF7"/>
<evidence type="ECO:0000313" key="15">
    <source>
        <dbReference type="EMBL" id="UUX50959.1"/>
    </source>
</evidence>
<evidence type="ECO:0000256" key="4">
    <source>
        <dbReference type="ARBA" id="ARBA00022679"/>
    </source>
</evidence>
<feature type="transmembrane region" description="Helical" evidence="13">
    <location>
        <begin position="202"/>
        <end position="218"/>
    </location>
</feature>
<feature type="transmembrane region" description="Helical" evidence="13">
    <location>
        <begin position="135"/>
        <end position="160"/>
    </location>
</feature>
<keyword evidence="9" id="KW-0594">Phospholipid biosynthesis</keyword>
<feature type="transmembrane region" description="Helical" evidence="13">
    <location>
        <begin position="172"/>
        <end position="190"/>
    </location>
</feature>
<name>A0A9J7AUF7_9PROT</name>
<dbReference type="InterPro" id="IPR048254">
    <property type="entry name" value="CDP_ALCOHOL_P_TRANSF_CS"/>
</dbReference>
<evidence type="ECO:0000256" key="9">
    <source>
        <dbReference type="ARBA" id="ARBA00023209"/>
    </source>
</evidence>
<feature type="compositionally biased region" description="Acidic residues" evidence="12">
    <location>
        <begin position="254"/>
        <end position="265"/>
    </location>
</feature>
<proteinExistence type="inferred from homology"/>
<dbReference type="KEGG" id="naci:NUH88_04530"/>
<organism evidence="15 16">
    <name type="scientific">Nisaea acidiphila</name>
    <dbReference type="NCBI Taxonomy" id="1862145"/>
    <lineage>
        <taxon>Bacteria</taxon>
        <taxon>Pseudomonadati</taxon>
        <taxon>Pseudomonadota</taxon>
        <taxon>Alphaproteobacteria</taxon>
        <taxon>Rhodospirillales</taxon>
        <taxon>Thalassobaculaceae</taxon>
        <taxon>Nisaea</taxon>
    </lineage>
</organism>
<evidence type="ECO:0000256" key="6">
    <source>
        <dbReference type="ARBA" id="ARBA00022989"/>
    </source>
</evidence>
<feature type="transmembrane region" description="Helical" evidence="13">
    <location>
        <begin position="78"/>
        <end position="97"/>
    </location>
</feature>
<dbReference type="InterPro" id="IPR012616">
    <property type="entry name" value="CDP-OH_P_trans_C"/>
</dbReference>
<keyword evidence="10" id="KW-1208">Phospholipid metabolism</keyword>
<evidence type="ECO:0000256" key="2">
    <source>
        <dbReference type="ARBA" id="ARBA00010441"/>
    </source>
</evidence>
<dbReference type="Gene3D" id="1.20.120.1760">
    <property type="match status" value="1"/>
</dbReference>
<keyword evidence="4 11" id="KW-0808">Transferase</keyword>
<evidence type="ECO:0000256" key="8">
    <source>
        <dbReference type="ARBA" id="ARBA00023136"/>
    </source>
</evidence>
<evidence type="ECO:0000256" key="11">
    <source>
        <dbReference type="RuleBase" id="RU003750"/>
    </source>
</evidence>
<dbReference type="InterPro" id="IPR043130">
    <property type="entry name" value="CDP-OH_PTrfase_TM_dom"/>
</dbReference>
<feature type="region of interest" description="Disordered" evidence="12">
    <location>
        <begin position="254"/>
        <end position="281"/>
    </location>
</feature>
<dbReference type="GO" id="GO:0016780">
    <property type="term" value="F:phosphotransferase activity, for other substituted phosphate groups"/>
    <property type="evidence" value="ECO:0007669"/>
    <property type="project" value="InterPro"/>
</dbReference>
<evidence type="ECO:0000256" key="10">
    <source>
        <dbReference type="ARBA" id="ARBA00023264"/>
    </source>
</evidence>
<feature type="transmembrane region" description="Helical" evidence="13">
    <location>
        <begin position="103"/>
        <end position="123"/>
    </location>
</feature>
<comment type="similarity">
    <text evidence="2 11">Belongs to the CDP-alcohol phosphatidyltransferase class-I family.</text>
</comment>
<dbReference type="GO" id="GO:0008654">
    <property type="term" value="P:phospholipid biosynthetic process"/>
    <property type="evidence" value="ECO:0007669"/>
    <property type="project" value="UniProtKB-KW"/>
</dbReference>
<evidence type="ECO:0000313" key="16">
    <source>
        <dbReference type="Proteomes" id="UP001060336"/>
    </source>
</evidence>
<evidence type="ECO:0000256" key="13">
    <source>
        <dbReference type="SAM" id="Phobius"/>
    </source>
</evidence>
<keyword evidence="7" id="KW-0443">Lipid metabolism</keyword>
<evidence type="ECO:0000256" key="1">
    <source>
        <dbReference type="ARBA" id="ARBA00004141"/>
    </source>
</evidence>
<feature type="transmembrane region" description="Helical" evidence="13">
    <location>
        <begin position="21"/>
        <end position="38"/>
    </location>
</feature>
<evidence type="ECO:0000256" key="12">
    <source>
        <dbReference type="SAM" id="MobiDB-lite"/>
    </source>
</evidence>
<keyword evidence="16" id="KW-1185">Reference proteome</keyword>
<dbReference type="PANTHER" id="PTHR14269">
    <property type="entry name" value="CDP-DIACYLGLYCEROL--GLYCEROL-3-PHOSPHATE 3-PHOSPHATIDYLTRANSFERASE-RELATED"/>
    <property type="match status" value="1"/>
</dbReference>
<keyword evidence="3" id="KW-0444">Lipid biosynthesis</keyword>
<protein>
    <submittedName>
        <fullName evidence="15">Phosphatidylcholine/phosphatidylserine synthase</fullName>
    </submittedName>
</protein>
<dbReference type="Pfam" id="PF01066">
    <property type="entry name" value="CDP-OH_P_transf"/>
    <property type="match status" value="1"/>
</dbReference>
<dbReference type="Pfam" id="PF08009">
    <property type="entry name" value="CDP-OH_P_tran_2"/>
    <property type="match status" value="1"/>
</dbReference>
<gene>
    <name evidence="15" type="ORF">NUH88_04530</name>
</gene>
<keyword evidence="6 13" id="KW-1133">Transmembrane helix</keyword>
<dbReference type="PANTHER" id="PTHR14269:SF61">
    <property type="entry name" value="CDP-DIACYLGLYCEROL--SERINE O-PHOSPHATIDYLTRANSFERASE"/>
    <property type="match status" value="1"/>
</dbReference>
<dbReference type="InterPro" id="IPR050324">
    <property type="entry name" value="CDP-alcohol_PTase-I"/>
</dbReference>
<reference evidence="15" key="1">
    <citation type="submission" date="2022-08" db="EMBL/GenBank/DDBJ databases">
        <title>Nisaea acidiphila sp. nov., isolated from a marine algal debris and emended description of the genus Nisaea Urios et al. 2008.</title>
        <authorList>
            <person name="Kwon K."/>
        </authorList>
    </citation>
    <scope>NUCLEOTIDE SEQUENCE</scope>
    <source>
        <strain evidence="15">MEBiC11861</strain>
    </source>
</reference>
<comment type="subcellular location">
    <subcellularLocation>
        <location evidence="1">Membrane</location>
        <topology evidence="1">Multi-pass membrane protein</topology>
    </subcellularLocation>
</comment>
<feature type="domain" description="CDP-alcohol phosphatidyltransferase C-terminal" evidence="14">
    <location>
        <begin position="202"/>
        <end position="237"/>
    </location>
</feature>
<keyword evidence="5 13" id="KW-0812">Transmembrane</keyword>
<dbReference type="RefSeq" id="WP_257770222.1">
    <property type="nucleotide sequence ID" value="NZ_CP102480.1"/>
</dbReference>
<sequence length="281" mass="30660">MIKGRRRRLPVISISKLIPNMITVMALCAGLSGVRFALNEQWTLAVGAIAVAAILDTLDGSMARLLKGQSKFGAELDSLGDFISFGVSPALILFLWSTQDLKSFGWMAALFFSTCMALRLARFNTKTDDPTLPPFTYRFFTGVPAPAAAGLGLLPLILSFEVDLGFLHQPHFLAGWQVVVGLLMVSQIPTYSFKGARVPQKLALPLLIVMGLCVAWLVSAPWQFFSALLFSYLVSLPFSYRSYLRLQRTVEVEEEGDGEPEDGTSDADGNVTPFGKAKGEN</sequence>
<dbReference type="EMBL" id="CP102480">
    <property type="protein sequence ID" value="UUX50959.1"/>
    <property type="molecule type" value="Genomic_DNA"/>
</dbReference>
<dbReference type="PROSITE" id="PS00379">
    <property type="entry name" value="CDP_ALCOHOL_P_TRANSF"/>
    <property type="match status" value="1"/>
</dbReference>
<dbReference type="GO" id="GO:0016020">
    <property type="term" value="C:membrane"/>
    <property type="evidence" value="ECO:0007669"/>
    <property type="project" value="UniProtKB-SubCell"/>
</dbReference>
<evidence type="ECO:0000259" key="14">
    <source>
        <dbReference type="Pfam" id="PF08009"/>
    </source>
</evidence>
<dbReference type="Proteomes" id="UP001060336">
    <property type="component" value="Chromosome"/>
</dbReference>
<dbReference type="InterPro" id="IPR000462">
    <property type="entry name" value="CDP-OH_P_trans"/>
</dbReference>
<evidence type="ECO:0000256" key="7">
    <source>
        <dbReference type="ARBA" id="ARBA00023098"/>
    </source>
</evidence>
<feature type="transmembrane region" description="Helical" evidence="13">
    <location>
        <begin position="44"/>
        <end position="66"/>
    </location>
</feature>
<evidence type="ECO:0000256" key="5">
    <source>
        <dbReference type="ARBA" id="ARBA00022692"/>
    </source>
</evidence>